<sequence length="37" mass="4201">MIIKGSELLAYIRIDFANGGRDGLRLSRYCRPVVFSL</sequence>
<protein>
    <submittedName>
        <fullName evidence="1 2">Uncharacterized protein</fullName>
    </submittedName>
</protein>
<gene>
    <name evidence="1" type="ORF">PHYPA_006212</name>
</gene>
<evidence type="ECO:0000313" key="3">
    <source>
        <dbReference type="Proteomes" id="UP000006727"/>
    </source>
</evidence>
<reference evidence="1 3" key="1">
    <citation type="journal article" date="2008" name="Science">
        <title>The Physcomitrella genome reveals evolutionary insights into the conquest of land by plants.</title>
        <authorList>
            <person name="Rensing S."/>
            <person name="Lang D."/>
            <person name="Zimmer A."/>
            <person name="Terry A."/>
            <person name="Salamov A."/>
            <person name="Shapiro H."/>
            <person name="Nishiyama T."/>
            <person name="Perroud P.-F."/>
            <person name="Lindquist E."/>
            <person name="Kamisugi Y."/>
            <person name="Tanahashi T."/>
            <person name="Sakakibara K."/>
            <person name="Fujita T."/>
            <person name="Oishi K."/>
            <person name="Shin-I T."/>
            <person name="Kuroki Y."/>
            <person name="Toyoda A."/>
            <person name="Suzuki Y."/>
            <person name="Hashimoto A."/>
            <person name="Yamaguchi K."/>
            <person name="Sugano A."/>
            <person name="Kohara Y."/>
            <person name="Fujiyama A."/>
            <person name="Anterola A."/>
            <person name="Aoki S."/>
            <person name="Ashton N."/>
            <person name="Barbazuk W.B."/>
            <person name="Barker E."/>
            <person name="Bennetzen J."/>
            <person name="Bezanilla M."/>
            <person name="Blankenship R."/>
            <person name="Cho S.H."/>
            <person name="Dutcher S."/>
            <person name="Estelle M."/>
            <person name="Fawcett J.A."/>
            <person name="Gundlach H."/>
            <person name="Hanada K."/>
            <person name="Heyl A."/>
            <person name="Hicks K.A."/>
            <person name="Hugh J."/>
            <person name="Lohr M."/>
            <person name="Mayer K."/>
            <person name="Melkozernov A."/>
            <person name="Murata T."/>
            <person name="Nelson D."/>
            <person name="Pils B."/>
            <person name="Prigge M."/>
            <person name="Reiss B."/>
            <person name="Renner T."/>
            <person name="Rombauts S."/>
            <person name="Rushton P."/>
            <person name="Sanderfoot A."/>
            <person name="Schween G."/>
            <person name="Shiu S.-H."/>
            <person name="Stueber K."/>
            <person name="Theodoulou F.L."/>
            <person name="Tu H."/>
            <person name="Van de Peer Y."/>
            <person name="Verrier P.J."/>
            <person name="Waters E."/>
            <person name="Wood A."/>
            <person name="Yang L."/>
            <person name="Cove D."/>
            <person name="Cuming A."/>
            <person name="Hasebe M."/>
            <person name="Lucas S."/>
            <person name="Mishler D.B."/>
            <person name="Reski R."/>
            <person name="Grigoriev I."/>
            <person name="Quatrano R.S."/>
            <person name="Boore J.L."/>
        </authorList>
    </citation>
    <scope>NUCLEOTIDE SEQUENCE [LARGE SCALE GENOMIC DNA]</scope>
    <source>
        <strain evidence="2 3">cv. Gransden 2004</strain>
    </source>
</reference>
<name>A0A2K1KNG6_PHYPA</name>
<dbReference type="Proteomes" id="UP000006727">
    <property type="component" value="Chromosome 4"/>
</dbReference>
<dbReference type="Gramene" id="Pp3c4_14540V3.1">
    <property type="protein sequence ID" value="PAC:32919557.CDS.1"/>
    <property type="gene ID" value="Pp3c4_14540"/>
</dbReference>
<reference evidence="1 3" key="2">
    <citation type="journal article" date="2018" name="Plant J.">
        <title>The Physcomitrella patens chromosome-scale assembly reveals moss genome structure and evolution.</title>
        <authorList>
            <person name="Lang D."/>
            <person name="Ullrich K.K."/>
            <person name="Murat F."/>
            <person name="Fuchs J."/>
            <person name="Jenkins J."/>
            <person name="Haas F.B."/>
            <person name="Piednoel M."/>
            <person name="Gundlach H."/>
            <person name="Van Bel M."/>
            <person name="Meyberg R."/>
            <person name="Vives C."/>
            <person name="Morata J."/>
            <person name="Symeonidi A."/>
            <person name="Hiss M."/>
            <person name="Muchero W."/>
            <person name="Kamisugi Y."/>
            <person name="Saleh O."/>
            <person name="Blanc G."/>
            <person name="Decker E.L."/>
            <person name="van Gessel N."/>
            <person name="Grimwood J."/>
            <person name="Hayes R.D."/>
            <person name="Graham S.W."/>
            <person name="Gunter L.E."/>
            <person name="McDaniel S.F."/>
            <person name="Hoernstein S.N.W."/>
            <person name="Larsson A."/>
            <person name="Li F.W."/>
            <person name="Perroud P.F."/>
            <person name="Phillips J."/>
            <person name="Ranjan P."/>
            <person name="Rokshar D.S."/>
            <person name="Rothfels C.J."/>
            <person name="Schneider L."/>
            <person name="Shu S."/>
            <person name="Stevenson D.W."/>
            <person name="Thummler F."/>
            <person name="Tillich M."/>
            <person name="Villarreal Aguilar J.C."/>
            <person name="Widiez T."/>
            <person name="Wong G.K."/>
            <person name="Wymore A."/>
            <person name="Zhang Y."/>
            <person name="Zimmer A.D."/>
            <person name="Quatrano R.S."/>
            <person name="Mayer K.F.X."/>
            <person name="Goodstein D."/>
            <person name="Casacuberta J.M."/>
            <person name="Vandepoele K."/>
            <person name="Reski R."/>
            <person name="Cuming A.C."/>
            <person name="Tuskan G.A."/>
            <person name="Maumus F."/>
            <person name="Salse J."/>
            <person name="Schmutz J."/>
            <person name="Rensing S.A."/>
        </authorList>
    </citation>
    <scope>NUCLEOTIDE SEQUENCE [LARGE SCALE GENOMIC DNA]</scope>
    <source>
        <strain evidence="2 3">cv. Gransden 2004</strain>
    </source>
</reference>
<keyword evidence="3" id="KW-1185">Reference proteome</keyword>
<reference evidence="2" key="3">
    <citation type="submission" date="2020-12" db="UniProtKB">
        <authorList>
            <consortium name="EnsemblPlants"/>
        </authorList>
    </citation>
    <scope>IDENTIFICATION</scope>
</reference>
<accession>A0A2K1KNG6</accession>
<dbReference type="AlphaFoldDB" id="A0A2K1KNG6"/>
<evidence type="ECO:0000313" key="2">
    <source>
        <dbReference type="EnsemblPlants" id="PAC:32919557.CDS.1"/>
    </source>
</evidence>
<dbReference type="InParanoid" id="A0A2K1KNG6"/>
<evidence type="ECO:0000313" key="1">
    <source>
        <dbReference type="EMBL" id="PNR55316.1"/>
    </source>
</evidence>
<dbReference type="EMBL" id="ABEU02000004">
    <property type="protein sequence ID" value="PNR55316.1"/>
    <property type="molecule type" value="Genomic_DNA"/>
</dbReference>
<dbReference type="EnsemblPlants" id="Pp3c4_14540V3.1">
    <property type="protein sequence ID" value="PAC:32919557.CDS.1"/>
    <property type="gene ID" value="Pp3c4_14540"/>
</dbReference>
<proteinExistence type="predicted"/>
<organism evidence="1">
    <name type="scientific">Physcomitrium patens</name>
    <name type="common">Spreading-leaved earth moss</name>
    <name type="synonym">Physcomitrella patens</name>
    <dbReference type="NCBI Taxonomy" id="3218"/>
    <lineage>
        <taxon>Eukaryota</taxon>
        <taxon>Viridiplantae</taxon>
        <taxon>Streptophyta</taxon>
        <taxon>Embryophyta</taxon>
        <taxon>Bryophyta</taxon>
        <taxon>Bryophytina</taxon>
        <taxon>Bryopsida</taxon>
        <taxon>Funariidae</taxon>
        <taxon>Funariales</taxon>
        <taxon>Funariaceae</taxon>
        <taxon>Physcomitrium</taxon>
    </lineage>
</organism>